<evidence type="ECO:0000313" key="2">
    <source>
        <dbReference type="EMBL" id="KAJ8472731.1"/>
    </source>
</evidence>
<comment type="caution">
    <text evidence="2">The sequence shown here is derived from an EMBL/GenBank/DDBJ whole genome shotgun (WGS) entry which is preliminary data.</text>
</comment>
<proteinExistence type="predicted"/>
<dbReference type="EMBL" id="JAPEVG010000248">
    <property type="protein sequence ID" value="KAJ8472731.1"/>
    <property type="molecule type" value="Genomic_DNA"/>
</dbReference>
<dbReference type="InterPro" id="IPR011333">
    <property type="entry name" value="SKP1/BTB/POZ_sf"/>
</dbReference>
<dbReference type="InterPro" id="IPR000210">
    <property type="entry name" value="BTB/POZ_dom"/>
</dbReference>
<accession>A0AAD7TQY5</accession>
<keyword evidence="3" id="KW-1185">Reference proteome</keyword>
<feature type="domain" description="BTB" evidence="1">
    <location>
        <begin position="20"/>
        <end position="80"/>
    </location>
</feature>
<name>A0AAD7TQY5_9APHY</name>
<protein>
    <recommendedName>
        <fullName evidence="1">BTB domain-containing protein</fullName>
    </recommendedName>
</protein>
<evidence type="ECO:0000313" key="3">
    <source>
        <dbReference type="Proteomes" id="UP001215151"/>
    </source>
</evidence>
<dbReference type="CDD" id="cd18186">
    <property type="entry name" value="BTB_POZ_ZBTB_KLHL-like"/>
    <property type="match status" value="1"/>
</dbReference>
<evidence type="ECO:0000259" key="1">
    <source>
        <dbReference type="PROSITE" id="PS50097"/>
    </source>
</evidence>
<dbReference type="PROSITE" id="PS50097">
    <property type="entry name" value="BTB"/>
    <property type="match status" value="1"/>
</dbReference>
<dbReference type="SUPFAM" id="SSF54695">
    <property type="entry name" value="POZ domain"/>
    <property type="match status" value="1"/>
</dbReference>
<gene>
    <name evidence="2" type="ORF">ONZ51_g8318</name>
</gene>
<dbReference type="SMART" id="SM00225">
    <property type="entry name" value="BTB"/>
    <property type="match status" value="1"/>
</dbReference>
<sequence>MDSPPDTPNPPRSPFDDEDADLVLRSSDDVDFWVYKIILAKASPVFRDMFTLPREAHAKRQVVTLTEDADTIERLLRILYPVEWPKFASYDEVRLVLAAAHKYMIPFVTSNLKDVLHRFIESKPLDVYATAYSHQAREVAVAAAKVLLENPHLAEPETPPPEFHTIPALALHAISVYRKRCSRVALEALRDWHWMIRRGHHRQVRVAKGISTIDSSKTWVWLLCAEKGDTPAIEINTVRAELRYTPPRWWWNYIDKLRQELASRPRGRLATEPSIIEASVTMAVSCPTCGPKALSDLHEFGKMIAERIDAAIARVCPFHRSVDVSNVNIRRSWAVMAQLAYLAR</sequence>
<dbReference type="Proteomes" id="UP001215151">
    <property type="component" value="Unassembled WGS sequence"/>
</dbReference>
<organism evidence="2 3">
    <name type="scientific">Trametes cubensis</name>
    <dbReference type="NCBI Taxonomy" id="1111947"/>
    <lineage>
        <taxon>Eukaryota</taxon>
        <taxon>Fungi</taxon>
        <taxon>Dikarya</taxon>
        <taxon>Basidiomycota</taxon>
        <taxon>Agaricomycotina</taxon>
        <taxon>Agaricomycetes</taxon>
        <taxon>Polyporales</taxon>
        <taxon>Polyporaceae</taxon>
        <taxon>Trametes</taxon>
    </lineage>
</organism>
<reference evidence="2" key="1">
    <citation type="submission" date="2022-11" db="EMBL/GenBank/DDBJ databases">
        <title>Genome Sequence of Cubamyces cubensis.</title>
        <authorList>
            <person name="Buettner E."/>
        </authorList>
    </citation>
    <scope>NUCLEOTIDE SEQUENCE</scope>
    <source>
        <strain evidence="2">MPL-01</strain>
    </source>
</reference>
<dbReference type="Gene3D" id="3.30.710.10">
    <property type="entry name" value="Potassium Channel Kv1.1, Chain A"/>
    <property type="match status" value="1"/>
</dbReference>
<dbReference type="AlphaFoldDB" id="A0AAD7TQY5"/>
<dbReference type="Pfam" id="PF00651">
    <property type="entry name" value="BTB"/>
    <property type="match status" value="1"/>
</dbReference>